<dbReference type="AlphaFoldDB" id="A0A4Q9WDP3"/>
<comment type="subcellular location">
    <subcellularLocation>
        <location evidence="1">Membrane</location>
        <topology evidence="1">Multi-pass membrane protein</topology>
    </subcellularLocation>
</comment>
<evidence type="ECO:0000256" key="5">
    <source>
        <dbReference type="ARBA" id="ARBA00023136"/>
    </source>
</evidence>
<feature type="transmembrane region" description="Helical" evidence="6">
    <location>
        <begin position="256"/>
        <end position="274"/>
    </location>
</feature>
<evidence type="ECO:0000313" key="8">
    <source>
        <dbReference type="Proteomes" id="UP000293637"/>
    </source>
</evidence>
<dbReference type="RefSeq" id="WP_002492827.1">
    <property type="nucleotide sequence ID" value="NZ_AP021848.1"/>
</dbReference>
<dbReference type="InterPro" id="IPR002523">
    <property type="entry name" value="MgTranspt_CorA/ZnTranspt_ZntB"/>
</dbReference>
<name>A0A4Q9WDP3_STALU</name>
<dbReference type="PANTHER" id="PTHR47891">
    <property type="entry name" value="TRANSPORTER-RELATED"/>
    <property type="match status" value="1"/>
</dbReference>
<dbReference type="Gene3D" id="3.30.460.20">
    <property type="entry name" value="CorA soluble domain-like"/>
    <property type="match status" value="1"/>
</dbReference>
<feature type="transmembrane region" description="Helical" evidence="6">
    <location>
        <begin position="127"/>
        <end position="144"/>
    </location>
</feature>
<organism evidence="7 8">
    <name type="scientific">Staphylococcus lugdunensis</name>
    <dbReference type="NCBI Taxonomy" id="28035"/>
    <lineage>
        <taxon>Bacteria</taxon>
        <taxon>Bacillati</taxon>
        <taxon>Bacillota</taxon>
        <taxon>Bacilli</taxon>
        <taxon>Bacillales</taxon>
        <taxon>Staphylococcaceae</taxon>
        <taxon>Staphylococcus</taxon>
    </lineage>
</organism>
<proteinExistence type="inferred from homology"/>
<dbReference type="EMBL" id="SCHB01000001">
    <property type="protein sequence ID" value="TBW73439.1"/>
    <property type="molecule type" value="Genomic_DNA"/>
</dbReference>
<feature type="transmembrane region" description="Helical" evidence="6">
    <location>
        <begin position="86"/>
        <end position="107"/>
    </location>
</feature>
<accession>A0A4Q9WDP3</accession>
<dbReference type="InterPro" id="IPR045861">
    <property type="entry name" value="CorA_cytoplasmic_dom"/>
</dbReference>
<evidence type="ECO:0000256" key="4">
    <source>
        <dbReference type="ARBA" id="ARBA00022989"/>
    </source>
</evidence>
<sequence length="313" mass="36234">MIAAYKHLTQNEIVETDLDHAPSWINVVEPDRDEADALIERYQIPEDFIRDPLDAEESARIEYDEDSGYSLIIIDLPIVNSTNRRVLSFVTIPLGIIIGNGIIMTVCDAENEFLEHFARQQDINLKFHSRFALNILLTIANHYNRNLRLLNKSRIRIERELKNNITNRQLYNLMEVEKSLVYFLAALKGNDTIIKKLFRLPAIKRFEEDEDLLEDLMIENNQAIETTELYTRILESITTSYASLLSNEMNNIMKTLTLFTVLLTLPTLVFSFFGMNVPLPIDDHSYASWIIVIVVSLILVTIVGTFLWRKQKI</sequence>
<evidence type="ECO:0000256" key="6">
    <source>
        <dbReference type="SAM" id="Phobius"/>
    </source>
</evidence>
<dbReference type="GeneID" id="58091320"/>
<protein>
    <submittedName>
        <fullName evidence="7">Magnesium transporter CorA family protein</fullName>
    </submittedName>
</protein>
<reference evidence="7 8" key="1">
    <citation type="journal article" date="2019" name="Sci. Transl. Med.">
        <title>Quorum sensing between bacterial species on the skin protects against epidermal injury in atopic dermatitis.</title>
        <authorList>
            <person name="Williams M.R."/>
        </authorList>
    </citation>
    <scope>NUCLEOTIDE SEQUENCE [LARGE SCALE GENOMIC DNA]</scope>
    <source>
        <strain evidence="7 8">E7</strain>
    </source>
</reference>
<dbReference type="SUPFAM" id="SSF144083">
    <property type="entry name" value="Magnesium transport protein CorA, transmembrane region"/>
    <property type="match status" value="1"/>
</dbReference>
<dbReference type="PANTHER" id="PTHR47891:SF2">
    <property type="entry name" value="MAGNESIUM AND COBALT TRANSPORTER"/>
    <property type="match status" value="1"/>
</dbReference>
<dbReference type="GO" id="GO:0016020">
    <property type="term" value="C:membrane"/>
    <property type="evidence" value="ECO:0007669"/>
    <property type="project" value="UniProtKB-SubCell"/>
</dbReference>
<evidence type="ECO:0000256" key="1">
    <source>
        <dbReference type="ARBA" id="ARBA00004141"/>
    </source>
</evidence>
<keyword evidence="4 6" id="KW-1133">Transmembrane helix</keyword>
<dbReference type="SUPFAM" id="SSF143865">
    <property type="entry name" value="CorA soluble domain-like"/>
    <property type="match status" value="1"/>
</dbReference>
<evidence type="ECO:0000313" key="7">
    <source>
        <dbReference type="EMBL" id="TBW73439.1"/>
    </source>
</evidence>
<dbReference type="Proteomes" id="UP000293637">
    <property type="component" value="Unassembled WGS sequence"/>
</dbReference>
<keyword evidence="5 6" id="KW-0472">Membrane</keyword>
<dbReference type="GO" id="GO:0046873">
    <property type="term" value="F:metal ion transmembrane transporter activity"/>
    <property type="evidence" value="ECO:0007669"/>
    <property type="project" value="InterPro"/>
</dbReference>
<gene>
    <name evidence="7" type="ORF">EQ812_01145</name>
</gene>
<evidence type="ECO:0000256" key="2">
    <source>
        <dbReference type="ARBA" id="ARBA00009765"/>
    </source>
</evidence>
<keyword evidence="3 6" id="KW-0812">Transmembrane</keyword>
<comment type="similarity">
    <text evidence="2">Belongs to the CorA metal ion transporter (MIT) (TC 1.A.35) family.</text>
</comment>
<evidence type="ECO:0000256" key="3">
    <source>
        <dbReference type="ARBA" id="ARBA00022692"/>
    </source>
</evidence>
<dbReference type="CDD" id="cd12827">
    <property type="entry name" value="EcCorA_ZntB-like_u2"/>
    <property type="match status" value="1"/>
</dbReference>
<dbReference type="InterPro" id="IPR047199">
    <property type="entry name" value="CorA-like"/>
</dbReference>
<dbReference type="InterPro" id="IPR045863">
    <property type="entry name" value="CorA_TM1_TM2"/>
</dbReference>
<dbReference type="Gene3D" id="1.20.58.340">
    <property type="entry name" value="Magnesium transport protein CorA, transmembrane region"/>
    <property type="match status" value="2"/>
</dbReference>
<dbReference type="Pfam" id="PF01544">
    <property type="entry name" value="CorA"/>
    <property type="match status" value="1"/>
</dbReference>
<comment type="caution">
    <text evidence="7">The sequence shown here is derived from an EMBL/GenBank/DDBJ whole genome shotgun (WGS) entry which is preliminary data.</text>
</comment>
<feature type="transmembrane region" description="Helical" evidence="6">
    <location>
        <begin position="286"/>
        <end position="308"/>
    </location>
</feature>